<dbReference type="KEGG" id="abp:AGABI1DRAFT66614"/>
<accession>K5WA20</accession>
<evidence type="ECO:0000256" key="1">
    <source>
        <dbReference type="PROSITE-ProRule" id="PRU00339"/>
    </source>
</evidence>
<dbReference type="GeneID" id="18830595"/>
<keyword evidence="4" id="KW-1185">Reference proteome</keyword>
<feature type="region of interest" description="Disordered" evidence="2">
    <location>
        <begin position="1"/>
        <end position="39"/>
    </location>
</feature>
<dbReference type="Proteomes" id="UP000008493">
    <property type="component" value="Unassembled WGS sequence"/>
</dbReference>
<dbReference type="EMBL" id="JH971385">
    <property type="protein sequence ID" value="EKM83719.1"/>
    <property type="molecule type" value="Genomic_DNA"/>
</dbReference>
<organism evidence="3 4">
    <name type="scientific">Agaricus bisporus var. burnettii (strain JB137-S8 / ATCC MYA-4627 / FGSC 10392)</name>
    <name type="common">White button mushroom</name>
    <dbReference type="NCBI Taxonomy" id="597362"/>
    <lineage>
        <taxon>Eukaryota</taxon>
        <taxon>Fungi</taxon>
        <taxon>Dikarya</taxon>
        <taxon>Basidiomycota</taxon>
        <taxon>Agaricomycotina</taxon>
        <taxon>Agaricomycetes</taxon>
        <taxon>Agaricomycetidae</taxon>
        <taxon>Agaricales</taxon>
        <taxon>Agaricineae</taxon>
        <taxon>Agaricaceae</taxon>
        <taxon>Agaricus</taxon>
    </lineage>
</organism>
<dbReference type="STRING" id="597362.K5WA20"/>
<keyword evidence="1" id="KW-0802">TPR repeat</keyword>
<evidence type="ECO:0000313" key="4">
    <source>
        <dbReference type="Proteomes" id="UP000008493"/>
    </source>
</evidence>
<feature type="compositionally biased region" description="Basic and acidic residues" evidence="2">
    <location>
        <begin position="18"/>
        <end position="39"/>
    </location>
</feature>
<dbReference type="PROSITE" id="PS50005">
    <property type="entry name" value="TPR"/>
    <property type="match status" value="1"/>
</dbReference>
<evidence type="ECO:0000256" key="2">
    <source>
        <dbReference type="SAM" id="MobiDB-lite"/>
    </source>
</evidence>
<gene>
    <name evidence="3" type="ORF">AGABI1DRAFT_66614</name>
</gene>
<dbReference type="PANTHER" id="PTHR46014">
    <property type="entry name" value="TETRATRICOPEPTIDE REPEAT PROTEIN 1"/>
    <property type="match status" value="1"/>
</dbReference>
<name>K5WA20_AGABU</name>
<feature type="repeat" description="TPR" evidence="1">
    <location>
        <begin position="109"/>
        <end position="142"/>
    </location>
</feature>
<feature type="compositionally biased region" description="Polar residues" evidence="2">
    <location>
        <begin position="1"/>
        <end position="13"/>
    </location>
</feature>
<dbReference type="InterPro" id="IPR019734">
    <property type="entry name" value="TPR_rpt"/>
</dbReference>
<reference evidence="4" key="1">
    <citation type="journal article" date="2012" name="Proc. Natl. Acad. Sci. U.S.A.">
        <title>Genome sequence of the button mushroom Agaricus bisporus reveals mechanisms governing adaptation to a humic-rich ecological niche.</title>
        <authorList>
            <person name="Morin E."/>
            <person name="Kohler A."/>
            <person name="Baker A.R."/>
            <person name="Foulongne-Oriol M."/>
            <person name="Lombard V."/>
            <person name="Nagy L.G."/>
            <person name="Ohm R.A."/>
            <person name="Patyshakuliyeva A."/>
            <person name="Brun A."/>
            <person name="Aerts A.L."/>
            <person name="Bailey A.M."/>
            <person name="Billette C."/>
            <person name="Coutinho P.M."/>
            <person name="Deakin G."/>
            <person name="Doddapaneni H."/>
            <person name="Floudas D."/>
            <person name="Grimwood J."/>
            <person name="Hilden K."/>
            <person name="Kuees U."/>
            <person name="LaButti K.M."/>
            <person name="Lapidus A."/>
            <person name="Lindquist E.A."/>
            <person name="Lucas S.M."/>
            <person name="Murat C."/>
            <person name="Riley R.W."/>
            <person name="Salamov A.A."/>
            <person name="Schmutz J."/>
            <person name="Subramanian V."/>
            <person name="Woesten H.A.B."/>
            <person name="Xu J."/>
            <person name="Eastwood D.C."/>
            <person name="Foster G.D."/>
            <person name="Sonnenberg A.S."/>
            <person name="Cullen D."/>
            <person name="de Vries R.P."/>
            <person name="Lundell T."/>
            <person name="Hibbett D.S."/>
            <person name="Henrissat B."/>
            <person name="Burton K.S."/>
            <person name="Kerrigan R.W."/>
            <person name="Challen M.P."/>
            <person name="Grigoriev I.V."/>
            <person name="Martin F."/>
        </authorList>
    </citation>
    <scope>NUCLEOTIDE SEQUENCE [LARGE SCALE GENOMIC DNA]</scope>
    <source>
        <strain evidence="4">JB137-S8 / ATCC MYA-4627 / FGSC 10392</strain>
    </source>
</reference>
<dbReference type="InParanoid" id="K5WA20"/>
<sequence length="161" mass="18056">MASDTPVQVTLQAESLPIEDRIREANTRKTEGNDSFRKSDWEEALSAYESALVFLPKSTVTLDDNRSHESPPRTEEEDEPTRHTEDPTPKSTHENIDPEMGKKCANLRSILNANIGACYVKLGEHKKAVEACTRALADDPKYVKALQRRATSNDILDTWTS</sequence>
<dbReference type="SMART" id="SM00028">
    <property type="entry name" value="TPR"/>
    <property type="match status" value="2"/>
</dbReference>
<dbReference type="PANTHER" id="PTHR46014:SF1">
    <property type="entry name" value="TETRATRICOPEPTIDE REPEAT PROTEIN 1"/>
    <property type="match status" value="1"/>
</dbReference>
<dbReference type="RefSeq" id="XP_007325142.1">
    <property type="nucleotide sequence ID" value="XM_007325080.1"/>
</dbReference>
<dbReference type="SUPFAM" id="SSF48452">
    <property type="entry name" value="TPR-like"/>
    <property type="match status" value="1"/>
</dbReference>
<dbReference type="HOGENOM" id="CLU_1647707_0_0_1"/>
<dbReference type="InterPro" id="IPR052769">
    <property type="entry name" value="TPR_domain_protein"/>
</dbReference>
<dbReference type="InterPro" id="IPR011990">
    <property type="entry name" value="TPR-like_helical_dom_sf"/>
</dbReference>
<feature type="non-terminal residue" evidence="3">
    <location>
        <position position="161"/>
    </location>
</feature>
<protein>
    <recommendedName>
        <fullName evidence="5">TPR-like protein</fullName>
    </recommendedName>
</protein>
<dbReference type="AlphaFoldDB" id="K5WA20"/>
<dbReference type="eggNOG" id="KOG4234">
    <property type="taxonomic scope" value="Eukaryota"/>
</dbReference>
<proteinExistence type="predicted"/>
<dbReference type="OrthoDB" id="1872379at2759"/>
<evidence type="ECO:0008006" key="5">
    <source>
        <dbReference type="Google" id="ProtNLM"/>
    </source>
</evidence>
<evidence type="ECO:0000313" key="3">
    <source>
        <dbReference type="EMBL" id="EKM83719.1"/>
    </source>
</evidence>
<feature type="compositionally biased region" description="Basic and acidic residues" evidence="2">
    <location>
        <begin position="63"/>
        <end position="101"/>
    </location>
</feature>
<dbReference type="Gene3D" id="1.25.40.10">
    <property type="entry name" value="Tetratricopeptide repeat domain"/>
    <property type="match status" value="1"/>
</dbReference>
<feature type="region of interest" description="Disordered" evidence="2">
    <location>
        <begin position="59"/>
        <end position="101"/>
    </location>
</feature>